<evidence type="ECO:0000256" key="2">
    <source>
        <dbReference type="ARBA" id="ARBA00023015"/>
    </source>
</evidence>
<evidence type="ECO:0000313" key="9">
    <source>
        <dbReference type="Proteomes" id="UP001634007"/>
    </source>
</evidence>
<feature type="region of interest" description="Disordered" evidence="6">
    <location>
        <begin position="335"/>
        <end position="367"/>
    </location>
</feature>
<dbReference type="InterPro" id="IPR003441">
    <property type="entry name" value="NAC-dom"/>
</dbReference>
<dbReference type="PANTHER" id="PTHR31989">
    <property type="entry name" value="NAC DOMAIN-CONTAINING PROTEIN 82-RELATED"/>
    <property type="match status" value="1"/>
</dbReference>
<name>A0ABD3LMC5_EUCGL</name>
<comment type="subcellular location">
    <subcellularLocation>
        <location evidence="1">Nucleus</location>
    </subcellularLocation>
</comment>
<dbReference type="AlphaFoldDB" id="A0ABD3LMC5"/>
<keyword evidence="2" id="KW-0805">Transcription regulation</keyword>
<evidence type="ECO:0000313" key="8">
    <source>
        <dbReference type="EMBL" id="KAL3752950.1"/>
    </source>
</evidence>
<evidence type="ECO:0000256" key="6">
    <source>
        <dbReference type="SAM" id="MobiDB-lite"/>
    </source>
</evidence>
<feature type="region of interest" description="Disordered" evidence="6">
    <location>
        <begin position="509"/>
        <end position="533"/>
    </location>
</feature>
<dbReference type="PROSITE" id="PS51005">
    <property type="entry name" value="NAC"/>
    <property type="match status" value="2"/>
</dbReference>
<reference evidence="8 9" key="1">
    <citation type="submission" date="2024-11" db="EMBL/GenBank/DDBJ databases">
        <title>Chromosome-level genome assembly of Eucalyptus globulus Labill. provides insights into its genome evolution.</title>
        <authorList>
            <person name="Li X."/>
        </authorList>
    </citation>
    <scope>NUCLEOTIDE SEQUENCE [LARGE SCALE GENOMIC DNA]</scope>
    <source>
        <strain evidence="8">CL2024</strain>
        <tissue evidence="8">Fresh tender leaves</tissue>
    </source>
</reference>
<dbReference type="GO" id="GO:0005634">
    <property type="term" value="C:nucleus"/>
    <property type="evidence" value="ECO:0007669"/>
    <property type="project" value="UniProtKB-SubCell"/>
</dbReference>
<evidence type="ECO:0000259" key="7">
    <source>
        <dbReference type="PROSITE" id="PS51005"/>
    </source>
</evidence>
<evidence type="ECO:0000256" key="4">
    <source>
        <dbReference type="ARBA" id="ARBA00023163"/>
    </source>
</evidence>
<protein>
    <recommendedName>
        <fullName evidence="7">NAC domain-containing protein</fullName>
    </recommendedName>
</protein>
<feature type="domain" description="NAC" evidence="7">
    <location>
        <begin position="12"/>
        <end position="166"/>
    </location>
</feature>
<dbReference type="InterPro" id="IPR036093">
    <property type="entry name" value="NAC_dom_sf"/>
</dbReference>
<dbReference type="Proteomes" id="UP001634007">
    <property type="component" value="Unassembled WGS sequence"/>
</dbReference>
<feature type="domain" description="NAC" evidence="7">
    <location>
        <begin position="268"/>
        <end position="414"/>
    </location>
</feature>
<dbReference type="Pfam" id="PF02365">
    <property type="entry name" value="NAM"/>
    <property type="match status" value="2"/>
</dbReference>
<proteinExistence type="predicted"/>
<feature type="compositionally biased region" description="Polar residues" evidence="6">
    <location>
        <begin position="439"/>
        <end position="454"/>
    </location>
</feature>
<feature type="compositionally biased region" description="Polar residues" evidence="6">
    <location>
        <begin position="197"/>
        <end position="212"/>
    </location>
</feature>
<keyword evidence="9" id="KW-1185">Reference proteome</keyword>
<evidence type="ECO:0000256" key="5">
    <source>
        <dbReference type="ARBA" id="ARBA00023242"/>
    </source>
</evidence>
<evidence type="ECO:0000256" key="1">
    <source>
        <dbReference type="ARBA" id="ARBA00004123"/>
    </source>
</evidence>
<keyword evidence="3" id="KW-0238">DNA-binding</keyword>
<accession>A0ABD3LMC5</accession>
<dbReference type="Gene3D" id="2.170.150.80">
    <property type="entry name" value="NAC domain"/>
    <property type="match status" value="2"/>
</dbReference>
<gene>
    <name evidence="8" type="ORF">ACJRO7_000361</name>
</gene>
<keyword evidence="5" id="KW-0539">Nucleus</keyword>
<evidence type="ECO:0000256" key="3">
    <source>
        <dbReference type="ARBA" id="ARBA00023125"/>
    </source>
</evidence>
<dbReference type="SUPFAM" id="SSF101941">
    <property type="entry name" value="NAC domain"/>
    <property type="match status" value="2"/>
</dbReference>
<sequence>MENTISEAMRALPPGFRFHATDEELLIHYLKPKILGRPGERYYNMIPEIDICEFEPWQLPSMFCHRFNSKELFLFCRVKRKYSNSKRSDRTTEAGYWKVTGKERAITSEDTNEPIGIKKTLVFYTGRVPKGKRTNWVSHEYQLNPNYLGHNEDEMLPYVACRIKNKKEKKLMMGHAPTVSPEVYPSSPHAPTVSPEVYSSSPHAYTSNVSETPVNQEGDYSSFCNVPSDEVADNQEAVNAQPEMSVGDFMESLPSLHPLDDILSDCTPTPTYQAHAGTEEGWSSLFDFSYDSYGDELDYGYMKSPYSNFANYSNIDWAMSGDFYTTTREDGRFLQNKYPQSKQARRTNDYGSRKPMGKPHKIRTQDRKNTLGLKKILVFKKRQSPKNAHTKWVLHEYSILNDQSDFVLYRLKKKPDENGKKNSKTQKTDTGISIVPQEGSRSSPNLSDEVNNRSIPIMPQEGSRSRPNTPDESKKTSCANSLVIAKIIIPEEIPKKTYSNHWHQFSPEWNSSQCDSATPQPPTATGEQFSPDSVYQDSESYFADTELLQEILEMLTPLAGTSINSFIESIIL</sequence>
<feature type="region of interest" description="Disordered" evidence="6">
    <location>
        <begin position="181"/>
        <end position="212"/>
    </location>
</feature>
<feature type="region of interest" description="Disordered" evidence="6">
    <location>
        <begin position="415"/>
        <end position="477"/>
    </location>
</feature>
<comment type="caution">
    <text evidence="8">The sequence shown here is derived from an EMBL/GenBank/DDBJ whole genome shotgun (WGS) entry which is preliminary data.</text>
</comment>
<keyword evidence="4" id="KW-0804">Transcription</keyword>
<dbReference type="GO" id="GO:0003677">
    <property type="term" value="F:DNA binding"/>
    <property type="evidence" value="ECO:0007669"/>
    <property type="project" value="UniProtKB-KW"/>
</dbReference>
<organism evidence="8 9">
    <name type="scientific">Eucalyptus globulus</name>
    <name type="common">Tasmanian blue gum</name>
    <dbReference type="NCBI Taxonomy" id="34317"/>
    <lineage>
        <taxon>Eukaryota</taxon>
        <taxon>Viridiplantae</taxon>
        <taxon>Streptophyta</taxon>
        <taxon>Embryophyta</taxon>
        <taxon>Tracheophyta</taxon>
        <taxon>Spermatophyta</taxon>
        <taxon>Magnoliopsida</taxon>
        <taxon>eudicotyledons</taxon>
        <taxon>Gunneridae</taxon>
        <taxon>Pentapetalae</taxon>
        <taxon>rosids</taxon>
        <taxon>malvids</taxon>
        <taxon>Myrtales</taxon>
        <taxon>Myrtaceae</taxon>
        <taxon>Myrtoideae</taxon>
        <taxon>Eucalypteae</taxon>
        <taxon>Eucalyptus</taxon>
    </lineage>
</organism>
<dbReference type="EMBL" id="JBJKBG010000001">
    <property type="protein sequence ID" value="KAL3752950.1"/>
    <property type="molecule type" value="Genomic_DNA"/>
</dbReference>